<organism evidence="2 3">
    <name type="scientific">Durusdinium trenchii</name>
    <dbReference type="NCBI Taxonomy" id="1381693"/>
    <lineage>
        <taxon>Eukaryota</taxon>
        <taxon>Sar</taxon>
        <taxon>Alveolata</taxon>
        <taxon>Dinophyceae</taxon>
        <taxon>Suessiales</taxon>
        <taxon>Symbiodiniaceae</taxon>
        <taxon>Durusdinium</taxon>
    </lineage>
</organism>
<name>A0ABP0MI75_9DINO</name>
<dbReference type="EMBL" id="CAXAMM010022099">
    <property type="protein sequence ID" value="CAK9051177.1"/>
    <property type="molecule type" value="Genomic_DNA"/>
</dbReference>
<evidence type="ECO:0000256" key="1">
    <source>
        <dbReference type="SAM" id="MobiDB-lite"/>
    </source>
</evidence>
<keyword evidence="3" id="KW-1185">Reference proteome</keyword>
<feature type="compositionally biased region" description="Polar residues" evidence="1">
    <location>
        <begin position="113"/>
        <end position="134"/>
    </location>
</feature>
<gene>
    <name evidence="2" type="ORF">SCF082_LOCUS28124</name>
</gene>
<dbReference type="Proteomes" id="UP001642464">
    <property type="component" value="Unassembled WGS sequence"/>
</dbReference>
<feature type="compositionally biased region" description="Basic and acidic residues" evidence="1">
    <location>
        <begin position="101"/>
        <end position="112"/>
    </location>
</feature>
<evidence type="ECO:0000313" key="2">
    <source>
        <dbReference type="EMBL" id="CAK9051177.1"/>
    </source>
</evidence>
<accession>A0ABP0MI75</accession>
<feature type="non-terminal residue" evidence="2">
    <location>
        <position position="516"/>
    </location>
</feature>
<sequence length="516" mass="57117">MHDGPATSAEKSWASLVKRLIRLTMSAWTQMAASVKMGIMPLEQYKAMLAYGTKKLSKNANTGKGGQAKASKDKKIVPTPASPPPPSRPASSSQSYSMHGSRADTRTSEGQDKQSQPHGLCSDQSIRQDTNMQSPGLHPLRQRMGQLRKVQSMLPEVALERRGRRLEVGWLLLQTLALAAVTLDGGGIDHSGLRGALDAGARGDYADPSAQAAAFASCPTKAQVQGTINDLLGSGPWIDSSSASRLRCPDGQRQHLRHPSQPHLKLGLRKRLSGNMAKNVKTLENEVNVLDHMPYKEIIKNKVDLLELYSGAARPTALAKQHGLTSLQPFEKDDGYDLNVRQELYELRQADLDGLRFAIQRCLQQLANGDLFFLENPLRSRLWDQPEVLRLAQHPDVIKGSCDSGAYGATDKDGYVIIKSFGYLTNSTEIAKELSCRMTKEEKTHARPLEGQWVTDSQVYPVKMVHALLRGLRAEAQRRDPARFQPVHWVLCAQPVHDEQRWTQALDMVKKLFGNT</sequence>
<proteinExistence type="predicted"/>
<protein>
    <submittedName>
        <fullName evidence="2">Mitochondrial</fullName>
    </submittedName>
</protein>
<comment type="caution">
    <text evidence="2">The sequence shown here is derived from an EMBL/GenBank/DDBJ whole genome shotgun (WGS) entry which is preliminary data.</text>
</comment>
<reference evidence="2 3" key="1">
    <citation type="submission" date="2024-02" db="EMBL/GenBank/DDBJ databases">
        <authorList>
            <person name="Chen Y."/>
            <person name="Shah S."/>
            <person name="Dougan E. K."/>
            <person name="Thang M."/>
            <person name="Chan C."/>
        </authorList>
    </citation>
    <scope>NUCLEOTIDE SEQUENCE [LARGE SCALE GENOMIC DNA]</scope>
</reference>
<feature type="region of interest" description="Disordered" evidence="1">
    <location>
        <begin position="57"/>
        <end position="138"/>
    </location>
</feature>
<evidence type="ECO:0000313" key="3">
    <source>
        <dbReference type="Proteomes" id="UP001642464"/>
    </source>
</evidence>